<dbReference type="EMBL" id="SMFZ01000002">
    <property type="protein sequence ID" value="TCK22820.1"/>
    <property type="molecule type" value="Genomic_DNA"/>
</dbReference>
<name>A0A4R1HQQ4_PSEEN</name>
<proteinExistence type="predicted"/>
<protein>
    <submittedName>
        <fullName evidence="1">Uncharacterized protein</fullName>
    </submittedName>
</protein>
<gene>
    <name evidence="1" type="ORF">EV378_6831</name>
</gene>
<accession>A0A4R1HQQ4</accession>
<sequence>MSVIPTSGALDLVERGLRADVLPHVVDPHGNASLRAALTILSNIRLEIDRGAARDRATVIAALPDAGTWPDTLRTWSEEAADHVADLVARAEAETESGPALARQSLLAAAQLCCQQVWQHDADGSGLLRSVRRVLRIDAEAEYTTQNG</sequence>
<organism evidence="1 2">
    <name type="scientific">Pseudonocardia endophytica</name>
    <dbReference type="NCBI Taxonomy" id="401976"/>
    <lineage>
        <taxon>Bacteria</taxon>
        <taxon>Bacillati</taxon>
        <taxon>Actinomycetota</taxon>
        <taxon>Actinomycetes</taxon>
        <taxon>Pseudonocardiales</taxon>
        <taxon>Pseudonocardiaceae</taxon>
        <taxon>Pseudonocardia</taxon>
    </lineage>
</organism>
<comment type="caution">
    <text evidence="1">The sequence shown here is derived from an EMBL/GenBank/DDBJ whole genome shotgun (WGS) entry which is preliminary data.</text>
</comment>
<keyword evidence="2" id="KW-1185">Reference proteome</keyword>
<dbReference type="AlphaFoldDB" id="A0A4R1HQQ4"/>
<evidence type="ECO:0000313" key="2">
    <source>
        <dbReference type="Proteomes" id="UP000295560"/>
    </source>
</evidence>
<dbReference type="Proteomes" id="UP000295560">
    <property type="component" value="Unassembled WGS sequence"/>
</dbReference>
<reference evidence="1 2" key="1">
    <citation type="submission" date="2019-03" db="EMBL/GenBank/DDBJ databases">
        <title>Sequencing the genomes of 1000 actinobacteria strains.</title>
        <authorList>
            <person name="Klenk H.-P."/>
        </authorList>
    </citation>
    <scope>NUCLEOTIDE SEQUENCE [LARGE SCALE GENOMIC DNA]</scope>
    <source>
        <strain evidence="1 2">DSM 44969</strain>
    </source>
</reference>
<evidence type="ECO:0000313" key="1">
    <source>
        <dbReference type="EMBL" id="TCK22820.1"/>
    </source>
</evidence>